<evidence type="ECO:0000313" key="4">
    <source>
        <dbReference type="Proteomes" id="UP000594464"/>
    </source>
</evidence>
<sequence length="262" mass="30009">MAFSTPSLSVVMPALNEEANIMRAVKNTLEAFDDYEVDGEIIVINDGSTDRTKEIVESLIIDNTDRVRLISHDSPQGIGASFWDGVDHAQKEIVTMFPGDNENDPWEILRYLKLLEHVDIVIPFVFNKQVRSLARNALSLIYRFIINTTFMVYFNYTNGTVLYRKSILVDLDYRSSSFFFQTDILIRTVKQGILFAEVPYRLGLRKTGVSKAVTFPSFMHVAKGYLRLVKDLYTSSDRDLSTHPYPESSSTAKRHDQQSKFR</sequence>
<protein>
    <submittedName>
        <fullName evidence="3">Glycosyltransferase family 2 protein</fullName>
    </submittedName>
</protein>
<dbReference type="Proteomes" id="UP000594464">
    <property type="component" value="Chromosome"/>
</dbReference>
<dbReference type="KEGG" id="nva:G3M78_07770"/>
<gene>
    <name evidence="3" type="ORF">G3M78_07770</name>
</gene>
<feature type="domain" description="Glycosyltransferase 2-like" evidence="2">
    <location>
        <begin position="9"/>
        <end position="168"/>
    </location>
</feature>
<dbReference type="GO" id="GO:0016740">
    <property type="term" value="F:transferase activity"/>
    <property type="evidence" value="ECO:0007669"/>
    <property type="project" value="UniProtKB-KW"/>
</dbReference>
<dbReference type="InterPro" id="IPR029044">
    <property type="entry name" value="Nucleotide-diphossugar_trans"/>
</dbReference>
<dbReference type="SUPFAM" id="SSF53448">
    <property type="entry name" value="Nucleotide-diphospho-sugar transferases"/>
    <property type="match status" value="1"/>
</dbReference>
<reference evidence="4" key="1">
    <citation type="submission" date="2020-02" db="EMBL/GenBank/DDBJ databases">
        <title>Genomic and physiological characterization of two novel Nitrospinaceae genera.</title>
        <authorList>
            <person name="Mueller A.J."/>
            <person name="Jung M.-Y."/>
            <person name="Strachan C.R."/>
            <person name="Herbold C.W."/>
            <person name="Kirkegaard R.H."/>
            <person name="Daims H."/>
        </authorList>
    </citation>
    <scope>NUCLEOTIDE SEQUENCE [LARGE SCALE GENOMIC DNA]</scope>
</reference>
<feature type="region of interest" description="Disordered" evidence="1">
    <location>
        <begin position="239"/>
        <end position="262"/>
    </location>
</feature>
<evidence type="ECO:0000256" key="1">
    <source>
        <dbReference type="SAM" id="MobiDB-lite"/>
    </source>
</evidence>
<dbReference type="PANTHER" id="PTHR48090">
    <property type="entry name" value="UNDECAPRENYL-PHOSPHATE 4-DEOXY-4-FORMAMIDO-L-ARABINOSE TRANSFERASE-RELATED"/>
    <property type="match status" value="1"/>
</dbReference>
<dbReference type="EMBL" id="CP048620">
    <property type="protein sequence ID" value="QPJ65290.1"/>
    <property type="molecule type" value="Genomic_DNA"/>
</dbReference>
<proteinExistence type="predicted"/>
<dbReference type="InterPro" id="IPR050256">
    <property type="entry name" value="Glycosyltransferase_2"/>
</dbReference>
<dbReference type="CDD" id="cd04179">
    <property type="entry name" value="DPM_DPG-synthase_like"/>
    <property type="match status" value="1"/>
</dbReference>
<name>A0A7T0C2F6_9BACT</name>
<dbReference type="InterPro" id="IPR001173">
    <property type="entry name" value="Glyco_trans_2-like"/>
</dbReference>
<dbReference type="PANTHER" id="PTHR48090:SF7">
    <property type="entry name" value="RFBJ PROTEIN"/>
    <property type="match status" value="1"/>
</dbReference>
<dbReference type="AlphaFoldDB" id="A0A7T0C2F6"/>
<keyword evidence="3" id="KW-0808">Transferase</keyword>
<dbReference type="Pfam" id="PF00535">
    <property type="entry name" value="Glycos_transf_2"/>
    <property type="match status" value="1"/>
</dbReference>
<dbReference type="Gene3D" id="3.90.550.10">
    <property type="entry name" value="Spore Coat Polysaccharide Biosynthesis Protein SpsA, Chain A"/>
    <property type="match status" value="1"/>
</dbReference>
<evidence type="ECO:0000259" key="2">
    <source>
        <dbReference type="Pfam" id="PF00535"/>
    </source>
</evidence>
<feature type="compositionally biased region" description="Basic and acidic residues" evidence="1">
    <location>
        <begin position="253"/>
        <end position="262"/>
    </location>
</feature>
<organism evidence="3 4">
    <name type="scientific">Candidatus Nitrohelix vancouverensis</name>
    <dbReference type="NCBI Taxonomy" id="2705534"/>
    <lineage>
        <taxon>Bacteria</taxon>
        <taxon>Pseudomonadati</taxon>
        <taxon>Nitrospinota/Tectimicrobiota group</taxon>
        <taxon>Nitrospinota</taxon>
        <taxon>Nitrospinia</taxon>
        <taxon>Nitrospinales</taxon>
        <taxon>Nitrospinaceae</taxon>
        <taxon>Candidatus Nitrohelix</taxon>
    </lineage>
</organism>
<evidence type="ECO:0000313" key="3">
    <source>
        <dbReference type="EMBL" id="QPJ65290.1"/>
    </source>
</evidence>
<accession>A0A7T0C2F6</accession>